<feature type="coiled-coil region" evidence="1">
    <location>
        <begin position="223"/>
        <end position="250"/>
    </location>
</feature>
<gene>
    <name evidence="3" type="primary">OBP56c</name>
</gene>
<feature type="signal peptide" evidence="2">
    <location>
        <begin position="1"/>
        <end position="21"/>
    </location>
</feature>
<dbReference type="EMBL" id="MH937225">
    <property type="protein sequence ID" value="AYN70640.1"/>
    <property type="molecule type" value="mRNA"/>
</dbReference>
<name>A0A3G2LEG4_9MUSC</name>
<dbReference type="Pfam" id="PF01395">
    <property type="entry name" value="PBP_GOBP"/>
    <property type="match status" value="1"/>
</dbReference>
<organism evidence="3">
    <name type="scientific">Bactrocera minax</name>
    <name type="common">Chinese citrus fly</name>
    <dbReference type="NCBI Taxonomy" id="104690"/>
    <lineage>
        <taxon>Eukaryota</taxon>
        <taxon>Metazoa</taxon>
        <taxon>Ecdysozoa</taxon>
        <taxon>Arthropoda</taxon>
        <taxon>Hexapoda</taxon>
        <taxon>Insecta</taxon>
        <taxon>Pterygota</taxon>
        <taxon>Neoptera</taxon>
        <taxon>Endopterygota</taxon>
        <taxon>Diptera</taxon>
        <taxon>Brachycera</taxon>
        <taxon>Muscomorpha</taxon>
        <taxon>Tephritoidea</taxon>
        <taxon>Tephritidae</taxon>
        <taxon>Bactrocera</taxon>
        <taxon>Tetradacus</taxon>
    </lineage>
</organism>
<keyword evidence="1" id="KW-0175">Coiled coil</keyword>
<feature type="chain" id="PRO_5018290882" evidence="2">
    <location>
        <begin position="22"/>
        <end position="283"/>
    </location>
</feature>
<dbReference type="CDD" id="cd23992">
    <property type="entry name" value="PBP_GOBP"/>
    <property type="match status" value="1"/>
</dbReference>
<protein>
    <submittedName>
        <fullName evidence="3">Odorant-binding protein 56c</fullName>
    </submittedName>
</protein>
<dbReference type="InterPro" id="IPR036728">
    <property type="entry name" value="PBP_GOBP_sf"/>
</dbReference>
<evidence type="ECO:0000313" key="3">
    <source>
        <dbReference type="EMBL" id="AYN70640.1"/>
    </source>
</evidence>
<reference evidence="3" key="1">
    <citation type="submission" date="2018-09" db="EMBL/GenBank/DDBJ databases">
        <title>Identification and expression analysis of chemosensory genes in citrus fruit fly Bactrocera minax.</title>
        <authorList>
            <person name="Lu Y."/>
            <person name="Yu T."/>
            <person name="Cheng J."/>
        </authorList>
    </citation>
    <scope>NUCLEOTIDE SEQUENCE</scope>
    <source>
        <strain evidence="3">Bmi006858</strain>
    </source>
</reference>
<dbReference type="GO" id="GO:0005549">
    <property type="term" value="F:odorant binding"/>
    <property type="evidence" value="ECO:0007669"/>
    <property type="project" value="InterPro"/>
</dbReference>
<dbReference type="SUPFAM" id="SSF47565">
    <property type="entry name" value="Insect pheromone/odorant-binding proteins"/>
    <property type="match status" value="1"/>
</dbReference>
<accession>A0A3G2LEG4</accession>
<keyword evidence="2" id="KW-0732">Signal</keyword>
<dbReference type="Gene3D" id="1.10.238.20">
    <property type="entry name" value="Pheromone/general odorant binding protein domain"/>
    <property type="match status" value="1"/>
</dbReference>
<evidence type="ECO:0000256" key="2">
    <source>
        <dbReference type="SAM" id="SignalP"/>
    </source>
</evidence>
<dbReference type="InterPro" id="IPR006170">
    <property type="entry name" value="PBP/GOBP"/>
</dbReference>
<proteinExistence type="evidence at transcript level"/>
<evidence type="ECO:0000256" key="1">
    <source>
        <dbReference type="SAM" id="Coils"/>
    </source>
</evidence>
<dbReference type="AlphaFoldDB" id="A0A3G2LEG4"/>
<sequence length="283" mass="32641">MYYIISLFAILLCAAVQHAKSRTITLSVNMSLTMGVERHKELLEMRHQQRQQEQTRPAFTATLLRSCMKQTELSMAELQHFRLSLFCRDPELDCSDEPSTELPNFYEMEEDNLVSGETQIDGIIYEPASDINEQNNNALEYEDPLTIKSDGKTDESLQCFVYCLYEQLGLIAKGVYMENELFAKLYALVGRERHLVKECMNLNTNNKCESSYKMHLCYASLKILEEENRIRKILENAKDDQEREEILEAETAQETHAMEETEPTQSIFAYAEGAKTEEVGVEQ</sequence>